<sequence length="1194" mass="135820">MSTPIKSTLFRFVTLRNPQLIEDKETGFISFPEEEKSNSIYFSAIANTNSNMERKAAINNAVTTNSFIPFAKRTDIKKVHTELYDFSSWLMRNKSYLSYESISSNLHNAKELSISEERILWDNLFYQTTQKTSFAIREKLIHLLITNKFLKAFTNFTKGFSSKTASEITFTEADKKDFIRRANASVIIPKEIIISDRKKITLDTLQLPEKSKNYMEAQLKTSLAKDRLQSYKSSLKEIEQAEVSYKKQEQVRYETKRKAYKANIKQIYEDATPTIVTKTDPTTGLEVKSESYSHVKLPEFEFEKQPEIPRFSNSELEARATETANIPLFSTNTQELLKSEEFNTFTHFKEATSLLQDRIKETREVIFNNIPNAIEKINIGTTRITKNILDGSPKYSYVGGLTRSIGSSHHSISMGLIIGKPNVHITNASYQLKTSSGTVHTASNIKKITATDTLINILFFTELNGLQLLSSGAATFSGELTLSTGTKLYFNTSLFITKKRGFLERVKYKGAYSGIATTNTTDEDTDSDVTDTPTKEEKLFGVTQLGIADFRRVEQEVCCYVPGEVSHIENVMAREYKERATRNLSISEQITEKTSEREIENLTDTTSTERNELQSEASSVINKDNSQNFGANAGVTGKFATGSFFANTNFNASSSNASAISNTQAKNYAQEVTERALERIVQKISSKRTSRMLKEYEENNTHGFDNRKGNEHVTGVYRWIDKVYNNKIINYGKRLMYEFSLPEPAKFYIDSSTENQQKENNAKKIIAPTEPKHPSKLSFPRFNKFGEEIGKGIIASSDINEGNYQYLIGIYNIDGKSAPEKYSFVGTTLSKSQKEGDGTQWVNKVSKEEIEVPRGYKAIAAKTTGKYFYTDRATDVKVHVAGREFEVNTEFNEIYPHYLTKVPVSAYMNKTWIANINVVLKCERTEANYEKWQNETYKAILDAYNKQVEEYNDFIRAQDIEKVETKKRREFSSQLNRNIEKRELKRMAIDLITRPYGIRTTGNHYANDSNTELNDNTEALEKHAAVIKFFEQAFDWEIMAYTFYPYFYADKENWQASFKYNEGNDPIFQAFLQSGMAKSVVPVKPGFEYAVIWFMKTGEIWNGQSMVPDMDDDLYVSIAEEMKTVEGQVEDSWETRVPTTLTVLQAKSVALNEEGLPCNPDCKSKGLFAPSTHKIGGSLEGVDYDIIGQTNTIA</sequence>
<evidence type="ECO:0000313" key="3">
    <source>
        <dbReference type="Proteomes" id="UP000231564"/>
    </source>
</evidence>
<name>A0A2H1E6X6_9FLAO</name>
<dbReference type="EMBL" id="LT634361">
    <property type="protein sequence ID" value="SFZ80530.1"/>
    <property type="molecule type" value="Genomic_DNA"/>
</dbReference>
<gene>
    <name evidence="2" type="ORF">MARIT_0652</name>
</gene>
<feature type="region of interest" description="Disordered" evidence="1">
    <location>
        <begin position="592"/>
        <end position="627"/>
    </location>
</feature>
<organism evidence="2 3">
    <name type="scientific">Tenacibaculum maritimum NCIMB 2154</name>
    <dbReference type="NCBI Taxonomy" id="1349785"/>
    <lineage>
        <taxon>Bacteria</taxon>
        <taxon>Pseudomonadati</taxon>
        <taxon>Bacteroidota</taxon>
        <taxon>Flavobacteriia</taxon>
        <taxon>Flavobacteriales</taxon>
        <taxon>Flavobacteriaceae</taxon>
        <taxon>Tenacibaculum</taxon>
    </lineage>
</organism>
<dbReference type="RefSeq" id="WP_100210731.1">
    <property type="nucleotide sequence ID" value="NZ_CP138495.1"/>
</dbReference>
<evidence type="ECO:0000256" key="1">
    <source>
        <dbReference type="SAM" id="MobiDB-lite"/>
    </source>
</evidence>
<proteinExistence type="predicted"/>
<reference evidence="2 3" key="1">
    <citation type="submission" date="2016-11" db="EMBL/GenBank/DDBJ databases">
        <authorList>
            <person name="Jaros S."/>
            <person name="Januszkiewicz K."/>
            <person name="Wedrychowicz H."/>
        </authorList>
    </citation>
    <scope>NUCLEOTIDE SEQUENCE [LARGE SCALE GENOMIC DNA]</scope>
    <source>
        <strain evidence="2">NCIMB 2154T</strain>
    </source>
</reference>
<protein>
    <submittedName>
        <fullName evidence="2">Uncharacterized protein</fullName>
    </submittedName>
</protein>
<keyword evidence="3" id="KW-1185">Reference proteome</keyword>
<accession>A0A2H1E6X6</accession>
<feature type="compositionally biased region" description="Polar residues" evidence="1">
    <location>
        <begin position="614"/>
        <end position="627"/>
    </location>
</feature>
<dbReference type="KEGG" id="tmar:MARIT_0652"/>
<dbReference type="AlphaFoldDB" id="A0A2H1E6X6"/>
<dbReference type="Proteomes" id="UP000231564">
    <property type="component" value="Chromosome MARIT"/>
</dbReference>
<dbReference type="OrthoDB" id="8563833at2"/>
<evidence type="ECO:0000313" key="2">
    <source>
        <dbReference type="EMBL" id="SFZ80530.1"/>
    </source>
</evidence>
<dbReference type="STRING" id="1349785.GCA_000509405_00686"/>
<dbReference type="GeneID" id="47722237"/>